<keyword evidence="1" id="KW-1133">Transmembrane helix</keyword>
<dbReference type="AlphaFoldDB" id="A0A9Q1Q6R4"/>
<evidence type="ECO:0000313" key="2">
    <source>
        <dbReference type="EMBL" id="KAJ8431172.1"/>
    </source>
</evidence>
<feature type="transmembrane region" description="Helical" evidence="1">
    <location>
        <begin position="181"/>
        <end position="207"/>
    </location>
</feature>
<protein>
    <submittedName>
        <fullName evidence="2">Uncharacterized protein</fullName>
    </submittedName>
</protein>
<name>A0A9Q1Q6R4_9CARY</name>
<evidence type="ECO:0000313" key="3">
    <source>
        <dbReference type="Proteomes" id="UP001153076"/>
    </source>
</evidence>
<keyword evidence="1" id="KW-0472">Membrane</keyword>
<reference evidence="2" key="1">
    <citation type="submission" date="2022-04" db="EMBL/GenBank/DDBJ databases">
        <title>Carnegiea gigantea Genome sequencing and assembly v2.</title>
        <authorList>
            <person name="Copetti D."/>
            <person name="Sanderson M.J."/>
            <person name="Burquez A."/>
            <person name="Wojciechowski M.F."/>
        </authorList>
    </citation>
    <scope>NUCLEOTIDE SEQUENCE</scope>
    <source>
        <strain evidence="2">SGP5-SGP5p</strain>
        <tissue evidence="2">Aerial part</tissue>
    </source>
</reference>
<accession>A0A9Q1Q6R4</accession>
<dbReference type="EMBL" id="JAKOGI010000712">
    <property type="protein sequence ID" value="KAJ8431172.1"/>
    <property type="molecule type" value="Genomic_DNA"/>
</dbReference>
<dbReference type="PANTHER" id="PTHR33240:SF17">
    <property type="entry name" value="EUKARYOTIC PEPTIDE CHAIN RELEASE FACTOR GTP-BINDING SUBUNIT-LIKE"/>
    <property type="match status" value="1"/>
</dbReference>
<keyword evidence="1" id="KW-0812">Transmembrane</keyword>
<gene>
    <name evidence="2" type="ORF">Cgig2_019848</name>
</gene>
<organism evidence="2 3">
    <name type="scientific">Carnegiea gigantea</name>
    <dbReference type="NCBI Taxonomy" id="171969"/>
    <lineage>
        <taxon>Eukaryota</taxon>
        <taxon>Viridiplantae</taxon>
        <taxon>Streptophyta</taxon>
        <taxon>Embryophyta</taxon>
        <taxon>Tracheophyta</taxon>
        <taxon>Spermatophyta</taxon>
        <taxon>Magnoliopsida</taxon>
        <taxon>eudicotyledons</taxon>
        <taxon>Gunneridae</taxon>
        <taxon>Pentapetalae</taxon>
        <taxon>Caryophyllales</taxon>
        <taxon>Cactineae</taxon>
        <taxon>Cactaceae</taxon>
        <taxon>Cactoideae</taxon>
        <taxon>Echinocereeae</taxon>
        <taxon>Carnegiea</taxon>
    </lineage>
</organism>
<dbReference type="Proteomes" id="UP001153076">
    <property type="component" value="Unassembled WGS sequence"/>
</dbReference>
<dbReference type="Gene3D" id="2.40.70.10">
    <property type="entry name" value="Acid Proteases"/>
    <property type="match status" value="1"/>
</dbReference>
<dbReference type="CDD" id="cd00303">
    <property type="entry name" value="retropepsin_like"/>
    <property type="match status" value="1"/>
</dbReference>
<dbReference type="PANTHER" id="PTHR33240">
    <property type="entry name" value="OS08G0508500 PROTEIN"/>
    <property type="match status" value="1"/>
</dbReference>
<evidence type="ECO:0000256" key="1">
    <source>
        <dbReference type="SAM" id="Phobius"/>
    </source>
</evidence>
<comment type="caution">
    <text evidence="2">The sequence shown here is derived from an EMBL/GenBank/DDBJ whole genome shotgun (WGS) entry which is preliminary data.</text>
</comment>
<keyword evidence="3" id="KW-1185">Reference proteome</keyword>
<feature type="transmembrane region" description="Helical" evidence="1">
    <location>
        <begin position="142"/>
        <end position="161"/>
    </location>
</feature>
<dbReference type="InterPro" id="IPR021109">
    <property type="entry name" value="Peptidase_aspartic_dom_sf"/>
</dbReference>
<sequence length="269" mass="29081">MKIASAIVQRILIDMGSSIDIITWDCLKKLAHPGRDIVPLVHPILDFGGQEVNPTRMIRLPVCFGNKLRSKNLDIDFLVVDVPTAYNMILGGPTVHKEGWGLHVGLSTILMTLLLRSPGLSIQGVGCLVPCALTLTGRRDKLHILGVMAFIFGPLTLIYVVEVSLKIAVLLKLLGQRHQDPAAALLVALLVGLGRLSALTAASSLAFGSASSSWRYKLFFSASQASKSTFSFCQSCLCRVTSPTNLRHSAAALPPSEHRGHCYFLLSDL</sequence>
<proteinExistence type="predicted"/>